<dbReference type="EMBL" id="JADYXP020000004">
    <property type="protein sequence ID" value="KAL0126671.1"/>
    <property type="molecule type" value="Genomic_DNA"/>
</dbReference>
<protein>
    <submittedName>
        <fullName evidence="1">Uncharacterized protein</fullName>
    </submittedName>
</protein>
<proteinExistence type="predicted"/>
<name>A0AAW2GHH4_9HYME</name>
<reference evidence="1 2" key="1">
    <citation type="submission" date="2023-03" db="EMBL/GenBank/DDBJ databases">
        <title>High recombination rates correlate with genetic variation in Cardiocondyla obscurior ants.</title>
        <authorList>
            <person name="Errbii M."/>
        </authorList>
    </citation>
    <scope>NUCLEOTIDE SEQUENCE [LARGE SCALE GENOMIC DNA]</scope>
    <source>
        <strain evidence="1">Alpha-2009</strain>
        <tissue evidence="1">Whole body</tissue>
    </source>
</reference>
<dbReference type="Proteomes" id="UP001430953">
    <property type="component" value="Unassembled WGS sequence"/>
</dbReference>
<evidence type="ECO:0000313" key="2">
    <source>
        <dbReference type="Proteomes" id="UP001430953"/>
    </source>
</evidence>
<organism evidence="1 2">
    <name type="scientific">Cardiocondyla obscurior</name>
    <dbReference type="NCBI Taxonomy" id="286306"/>
    <lineage>
        <taxon>Eukaryota</taxon>
        <taxon>Metazoa</taxon>
        <taxon>Ecdysozoa</taxon>
        <taxon>Arthropoda</taxon>
        <taxon>Hexapoda</taxon>
        <taxon>Insecta</taxon>
        <taxon>Pterygota</taxon>
        <taxon>Neoptera</taxon>
        <taxon>Endopterygota</taxon>
        <taxon>Hymenoptera</taxon>
        <taxon>Apocrita</taxon>
        <taxon>Aculeata</taxon>
        <taxon>Formicoidea</taxon>
        <taxon>Formicidae</taxon>
        <taxon>Myrmicinae</taxon>
        <taxon>Cardiocondyla</taxon>
    </lineage>
</organism>
<accession>A0AAW2GHH4</accession>
<comment type="caution">
    <text evidence="1">The sequence shown here is derived from an EMBL/GenBank/DDBJ whole genome shotgun (WGS) entry which is preliminary data.</text>
</comment>
<sequence length="78" mass="8938">MIQPHILEISSCQSSCQSCRKARNYISRHLSRYRKSILLPAIIWQCNYLLNAKHWRKGAEKGLKASLPATEGVTPERT</sequence>
<evidence type="ECO:0000313" key="1">
    <source>
        <dbReference type="EMBL" id="KAL0126671.1"/>
    </source>
</evidence>
<keyword evidence="2" id="KW-1185">Reference proteome</keyword>
<dbReference type="AlphaFoldDB" id="A0AAW2GHH4"/>
<gene>
    <name evidence="1" type="ORF">PUN28_005209</name>
</gene>